<dbReference type="Proteomes" id="UP001575622">
    <property type="component" value="Unassembled WGS sequence"/>
</dbReference>
<dbReference type="PROSITE" id="PS51084">
    <property type="entry name" value="HIT_2"/>
    <property type="match status" value="1"/>
</dbReference>
<dbReference type="Pfam" id="PF01230">
    <property type="entry name" value="HIT"/>
    <property type="match status" value="1"/>
</dbReference>
<dbReference type="EMBL" id="JBHDLN010000013">
    <property type="protein sequence ID" value="MFB0845139.1"/>
    <property type="molecule type" value="Genomic_DNA"/>
</dbReference>
<dbReference type="PANTHER" id="PTHR46648:SF1">
    <property type="entry name" value="ADENOSINE 5'-MONOPHOSPHORAMIDASE HNT1"/>
    <property type="match status" value="1"/>
</dbReference>
<dbReference type="RefSeq" id="WP_373955294.1">
    <property type="nucleotide sequence ID" value="NZ_JBHDLN010000013.1"/>
</dbReference>
<dbReference type="InterPro" id="IPR036265">
    <property type="entry name" value="HIT-like_sf"/>
</dbReference>
<keyword evidence="3" id="KW-0808">Transferase</keyword>
<organism evidence="3 4">
    <name type="scientific">Paenibacillus oleatilyticus</name>
    <dbReference type="NCBI Taxonomy" id="2594886"/>
    <lineage>
        <taxon>Bacteria</taxon>
        <taxon>Bacillati</taxon>
        <taxon>Bacillota</taxon>
        <taxon>Bacilli</taxon>
        <taxon>Bacillales</taxon>
        <taxon>Paenibacillaceae</taxon>
        <taxon>Paenibacillus</taxon>
    </lineage>
</organism>
<dbReference type="EC" id="2.1.1.-" evidence="3"/>
<dbReference type="GO" id="GO:0008168">
    <property type="term" value="F:methyltransferase activity"/>
    <property type="evidence" value="ECO:0007669"/>
    <property type="project" value="UniProtKB-KW"/>
</dbReference>
<proteinExistence type="predicted"/>
<keyword evidence="3" id="KW-0489">Methyltransferase</keyword>
<dbReference type="GO" id="GO:0032259">
    <property type="term" value="P:methylation"/>
    <property type="evidence" value="ECO:0007669"/>
    <property type="project" value="UniProtKB-KW"/>
</dbReference>
<dbReference type="InterPro" id="IPR001310">
    <property type="entry name" value="Histidine_triad_HIT"/>
</dbReference>
<feature type="domain" description="HIT" evidence="2">
    <location>
        <begin position="4"/>
        <end position="105"/>
    </location>
</feature>
<evidence type="ECO:0000259" key="2">
    <source>
        <dbReference type="PROSITE" id="PS51084"/>
    </source>
</evidence>
<sequence length="115" mass="13273">MKCAICNLHETNIPEIVDVAKFWVVRLNPSSSVQGYRIIEPKRHVENWNELSNDEFAEMGDLIKKLEINLKEMYNAERVYVVTISEQVRHLHLHVIPRAEDSALKGLPLINNAIL</sequence>
<protein>
    <submittedName>
        <fullName evidence="3">HIT family protein</fullName>
        <ecNumber evidence="3">2.1.1.-</ecNumber>
    </submittedName>
</protein>
<dbReference type="Gene3D" id="3.30.428.10">
    <property type="entry name" value="HIT-like"/>
    <property type="match status" value="1"/>
</dbReference>
<dbReference type="SUPFAM" id="SSF54197">
    <property type="entry name" value="HIT-like"/>
    <property type="match status" value="1"/>
</dbReference>
<evidence type="ECO:0000313" key="3">
    <source>
        <dbReference type="EMBL" id="MFB0845139.1"/>
    </source>
</evidence>
<evidence type="ECO:0000256" key="1">
    <source>
        <dbReference type="PROSITE-ProRule" id="PRU00464"/>
    </source>
</evidence>
<reference evidence="3 4" key="1">
    <citation type="submission" date="2024-09" db="EMBL/GenBank/DDBJ databases">
        <authorList>
            <person name="Makale K.P.P."/>
            <person name="Makhzoum A."/>
            <person name="Rantong G."/>
            <person name="Rahube T.O."/>
        </authorList>
    </citation>
    <scope>NUCLEOTIDE SEQUENCE [LARGE SCALE GENOMIC DNA]</scope>
    <source>
        <strain evidence="3 4">KM_D13</strain>
    </source>
</reference>
<accession>A0ABV4V6B9</accession>
<dbReference type="PANTHER" id="PTHR46648">
    <property type="entry name" value="HIT FAMILY PROTEIN 1"/>
    <property type="match status" value="1"/>
</dbReference>
<feature type="short sequence motif" description="Histidine triad motif" evidence="1">
    <location>
        <begin position="90"/>
        <end position="94"/>
    </location>
</feature>
<name>A0ABV4V6B9_9BACL</name>
<keyword evidence="4" id="KW-1185">Reference proteome</keyword>
<evidence type="ECO:0000313" key="4">
    <source>
        <dbReference type="Proteomes" id="UP001575622"/>
    </source>
</evidence>
<gene>
    <name evidence="3" type="ORF">ACEU3E_23390</name>
</gene>
<dbReference type="InterPro" id="IPR011146">
    <property type="entry name" value="HIT-like"/>
</dbReference>
<comment type="caution">
    <text evidence="3">The sequence shown here is derived from an EMBL/GenBank/DDBJ whole genome shotgun (WGS) entry which is preliminary data.</text>
</comment>